<evidence type="ECO:0000256" key="1">
    <source>
        <dbReference type="ARBA" id="ARBA00022729"/>
    </source>
</evidence>
<feature type="transmembrane region" description="Helical" evidence="2">
    <location>
        <begin position="12"/>
        <end position="33"/>
    </location>
</feature>
<accession>A0ABN0P0R2</accession>
<proteinExistence type="predicted"/>
<dbReference type="Pfam" id="PF01547">
    <property type="entry name" value="SBP_bac_1"/>
    <property type="match status" value="1"/>
</dbReference>
<dbReference type="PIRSF" id="PIRSF002825">
    <property type="entry name" value="CfbpA"/>
    <property type="match status" value="1"/>
</dbReference>
<evidence type="ECO:0000256" key="2">
    <source>
        <dbReference type="SAM" id="Phobius"/>
    </source>
</evidence>
<keyword evidence="1" id="KW-0732">Signal</keyword>
<name>A0ABN0P0R2_TRELE</name>
<dbReference type="InterPro" id="IPR026045">
    <property type="entry name" value="Ferric-bd"/>
</dbReference>
<keyword evidence="4" id="KW-1185">Reference proteome</keyword>
<dbReference type="PANTHER" id="PTHR30006">
    <property type="entry name" value="THIAMINE-BINDING PERIPLASMIC PROTEIN-RELATED"/>
    <property type="match status" value="1"/>
</dbReference>
<organism evidence="3 4">
    <name type="scientific">Treponema lecithinolyticum ATCC 700332</name>
    <dbReference type="NCBI Taxonomy" id="1321815"/>
    <lineage>
        <taxon>Bacteria</taxon>
        <taxon>Pseudomonadati</taxon>
        <taxon>Spirochaetota</taxon>
        <taxon>Spirochaetia</taxon>
        <taxon>Spirochaetales</taxon>
        <taxon>Treponemataceae</taxon>
        <taxon>Treponema</taxon>
    </lineage>
</organism>
<protein>
    <submittedName>
        <fullName evidence="3">ABC transporter, solute-binding protein</fullName>
    </submittedName>
</protein>
<keyword evidence="2" id="KW-1133">Transmembrane helix</keyword>
<reference evidence="3 4" key="1">
    <citation type="submission" date="2013-08" db="EMBL/GenBank/DDBJ databases">
        <authorList>
            <person name="Weinstock G."/>
            <person name="Sodergren E."/>
            <person name="Wylie T."/>
            <person name="Fulton L."/>
            <person name="Fulton R."/>
            <person name="Fronick C."/>
            <person name="O'Laughlin M."/>
            <person name="Godfrey J."/>
            <person name="Miner T."/>
            <person name="Herter B."/>
            <person name="Appelbaum E."/>
            <person name="Cordes M."/>
            <person name="Lek S."/>
            <person name="Wollam A."/>
            <person name="Pepin K.H."/>
            <person name="Palsikar V.B."/>
            <person name="Mitreva M."/>
            <person name="Wilson R.K."/>
        </authorList>
    </citation>
    <scope>NUCLEOTIDE SEQUENCE [LARGE SCALE GENOMIC DNA]</scope>
    <source>
        <strain evidence="3 4">ATCC 700332</strain>
    </source>
</reference>
<dbReference type="EMBL" id="AWVH01000013">
    <property type="protein sequence ID" value="ERJ93907.1"/>
    <property type="molecule type" value="Genomic_DNA"/>
</dbReference>
<dbReference type="Proteomes" id="UP000016649">
    <property type="component" value="Unassembled WGS sequence"/>
</dbReference>
<dbReference type="CDD" id="cd13544">
    <property type="entry name" value="PBP2_Fbp_like_1"/>
    <property type="match status" value="1"/>
</dbReference>
<dbReference type="PANTHER" id="PTHR30006:SF2">
    <property type="entry name" value="ABC TRANSPORTER SUBSTRATE-BINDING PROTEIN"/>
    <property type="match status" value="1"/>
</dbReference>
<gene>
    <name evidence="3" type="ORF">HMPREF9193_00628</name>
</gene>
<dbReference type="InterPro" id="IPR006059">
    <property type="entry name" value="SBP"/>
</dbReference>
<dbReference type="SUPFAM" id="SSF53850">
    <property type="entry name" value="Periplasmic binding protein-like II"/>
    <property type="match status" value="1"/>
</dbReference>
<comment type="caution">
    <text evidence="3">The sequence shown here is derived from an EMBL/GenBank/DDBJ whole genome shotgun (WGS) entry which is preliminary data.</text>
</comment>
<evidence type="ECO:0000313" key="4">
    <source>
        <dbReference type="Proteomes" id="UP000016649"/>
    </source>
</evidence>
<evidence type="ECO:0000313" key="3">
    <source>
        <dbReference type="EMBL" id="ERJ93907.1"/>
    </source>
</evidence>
<dbReference type="Gene3D" id="3.40.190.10">
    <property type="entry name" value="Periplasmic binding protein-like II"/>
    <property type="match status" value="2"/>
</dbReference>
<keyword evidence="2" id="KW-0812">Transmembrane</keyword>
<keyword evidence="2" id="KW-0472">Membrane</keyword>
<sequence>MRYFRRLVLNKLVHKAAVLLAMMCVVAVLPLFAAGSSDKNASENVLDVYSIMPEKYATPILAEFTKDTGIKVNFVRLSSGEALSRIIAEKNNPQVDCLWGGPSDTYDAGVAEGVFEQYTPVEADKIPVNYRSKDNYWTGIGLIPLCFLTNTDFLKKNNLKTPESWYDLLDAKYANGLQMADARTSGTATERIYSLVKAFGENEAFNYQKKLNANVQLYTKSGAGGALPIANGQAASGVFYLVDALDIVYQGYPLIISFPKEGITYGVEGSGIIKNCKHPNAARKLMDWASTKKLGDFMMAHKICYIPTRPDVKVDDPALDMSKIKLIEAPSAWKGENRKAYVERWIAEVIQH</sequence>